<comment type="caution">
    <text evidence="2">The sequence shown here is derived from an EMBL/GenBank/DDBJ whole genome shotgun (WGS) entry which is preliminary data.</text>
</comment>
<accession>A0A9N9K2S9</accession>
<name>A0A9N9K2S9_9GLOM</name>
<dbReference type="EMBL" id="CAJVPZ010080285">
    <property type="protein sequence ID" value="CAG8807577.1"/>
    <property type="molecule type" value="Genomic_DNA"/>
</dbReference>
<protein>
    <submittedName>
        <fullName evidence="2">5987_t:CDS:1</fullName>
    </submittedName>
</protein>
<dbReference type="Proteomes" id="UP000789396">
    <property type="component" value="Unassembled WGS sequence"/>
</dbReference>
<keyword evidence="1" id="KW-0175">Coiled coil</keyword>
<feature type="non-terminal residue" evidence="2">
    <location>
        <position position="116"/>
    </location>
</feature>
<evidence type="ECO:0000256" key="1">
    <source>
        <dbReference type="SAM" id="Coils"/>
    </source>
</evidence>
<keyword evidence="3" id="KW-1185">Reference proteome</keyword>
<organism evidence="2 3">
    <name type="scientific">Racocetra fulgida</name>
    <dbReference type="NCBI Taxonomy" id="60492"/>
    <lineage>
        <taxon>Eukaryota</taxon>
        <taxon>Fungi</taxon>
        <taxon>Fungi incertae sedis</taxon>
        <taxon>Mucoromycota</taxon>
        <taxon>Glomeromycotina</taxon>
        <taxon>Glomeromycetes</taxon>
        <taxon>Diversisporales</taxon>
        <taxon>Gigasporaceae</taxon>
        <taxon>Racocetra</taxon>
    </lineage>
</organism>
<feature type="coiled-coil region" evidence="1">
    <location>
        <begin position="5"/>
        <end position="62"/>
    </location>
</feature>
<sequence>FKETLDNLSSQYAEREDRVAAVMAEQMNSKLSEVEAAYGTTIGELKSMIEKLNVQMSSERAQHQNDMKEMRSFYDQQFNQTRQAYENAARNSGGGRRDPVIRFHVKFNGYPTDNRI</sequence>
<evidence type="ECO:0000313" key="2">
    <source>
        <dbReference type="EMBL" id="CAG8807577.1"/>
    </source>
</evidence>
<gene>
    <name evidence="2" type="ORF">RFULGI_LOCUS18401</name>
</gene>
<feature type="non-terminal residue" evidence="2">
    <location>
        <position position="1"/>
    </location>
</feature>
<dbReference type="AlphaFoldDB" id="A0A9N9K2S9"/>
<reference evidence="2" key="1">
    <citation type="submission" date="2021-06" db="EMBL/GenBank/DDBJ databases">
        <authorList>
            <person name="Kallberg Y."/>
            <person name="Tangrot J."/>
            <person name="Rosling A."/>
        </authorList>
    </citation>
    <scope>NUCLEOTIDE SEQUENCE</scope>
    <source>
        <strain evidence="2">IN212</strain>
    </source>
</reference>
<evidence type="ECO:0000313" key="3">
    <source>
        <dbReference type="Proteomes" id="UP000789396"/>
    </source>
</evidence>
<proteinExistence type="predicted"/>